<evidence type="ECO:0000313" key="2">
    <source>
        <dbReference type="EMBL" id="CAK1598282.1"/>
    </source>
</evidence>
<evidence type="ECO:0008006" key="4">
    <source>
        <dbReference type="Google" id="ProtNLM"/>
    </source>
</evidence>
<sequence>MTDENEEFNNNIIYNQDDITELEVEERDSIDINTPRIIKRIRETEESDEEWSIVKGKGKKKRLLEDENLRRETDIEVYITCIEKLPKQFALARLFKENGITDIIRVKYLNPFKVRLQLPNEESVKKLSTCATFISMGWRIQKAMEVNYSYGIIRDVELEISEEEIMKNISCSDSTELISVKRLMRRSNTKQEALCIYPVTQCSQCWRLGHIRKLCPFKKTICPKCGGGHENCDTKTFKCINCSGAHMALARSCPAYLKERKLRELMAEFNCTYRRALTIYVAPTPHRDMDVKLTGHNNIQQEMYNYNTPKREAATTQNVPTFAEVTANVIVHNEDNISQCESNVSSSRRHQTKKEKRNTERDTSLQSNRFEPNTSYSEENNNKSSGKISFSELLVRLKEVIFFNNFSLQEKVYKVIKLGVEWLILVTVDNISEWPMLKTVLNLFNG</sequence>
<organism evidence="2 3">
    <name type="scientific">Parnassius mnemosyne</name>
    <name type="common">clouded apollo</name>
    <dbReference type="NCBI Taxonomy" id="213953"/>
    <lineage>
        <taxon>Eukaryota</taxon>
        <taxon>Metazoa</taxon>
        <taxon>Ecdysozoa</taxon>
        <taxon>Arthropoda</taxon>
        <taxon>Hexapoda</taxon>
        <taxon>Insecta</taxon>
        <taxon>Pterygota</taxon>
        <taxon>Neoptera</taxon>
        <taxon>Endopterygota</taxon>
        <taxon>Lepidoptera</taxon>
        <taxon>Glossata</taxon>
        <taxon>Ditrysia</taxon>
        <taxon>Papilionoidea</taxon>
        <taxon>Papilionidae</taxon>
        <taxon>Parnassiinae</taxon>
        <taxon>Parnassini</taxon>
        <taxon>Parnassius</taxon>
        <taxon>Driopa</taxon>
    </lineage>
</organism>
<accession>A0AAV1LVU8</accession>
<proteinExistence type="predicted"/>
<comment type="caution">
    <text evidence="2">The sequence shown here is derived from an EMBL/GenBank/DDBJ whole genome shotgun (WGS) entry which is preliminary data.</text>
</comment>
<name>A0AAV1LVU8_9NEOP</name>
<protein>
    <recommendedName>
        <fullName evidence="4">Nucleic-acid-binding protein from mobile element jockey</fullName>
    </recommendedName>
</protein>
<feature type="compositionally biased region" description="Polar residues" evidence="1">
    <location>
        <begin position="364"/>
        <end position="384"/>
    </location>
</feature>
<feature type="compositionally biased region" description="Basic residues" evidence="1">
    <location>
        <begin position="347"/>
        <end position="356"/>
    </location>
</feature>
<evidence type="ECO:0000313" key="3">
    <source>
        <dbReference type="Proteomes" id="UP001314205"/>
    </source>
</evidence>
<dbReference type="EMBL" id="CAVLGL010000102">
    <property type="protein sequence ID" value="CAK1598282.1"/>
    <property type="molecule type" value="Genomic_DNA"/>
</dbReference>
<feature type="region of interest" description="Disordered" evidence="1">
    <location>
        <begin position="340"/>
        <end position="384"/>
    </location>
</feature>
<dbReference type="AlphaFoldDB" id="A0AAV1LVU8"/>
<keyword evidence="3" id="KW-1185">Reference proteome</keyword>
<evidence type="ECO:0000256" key="1">
    <source>
        <dbReference type="SAM" id="MobiDB-lite"/>
    </source>
</evidence>
<reference evidence="2 3" key="1">
    <citation type="submission" date="2023-11" db="EMBL/GenBank/DDBJ databases">
        <authorList>
            <person name="Hedman E."/>
            <person name="Englund M."/>
            <person name="Stromberg M."/>
            <person name="Nyberg Akerstrom W."/>
            <person name="Nylinder S."/>
            <person name="Jareborg N."/>
            <person name="Kallberg Y."/>
            <person name="Kronander E."/>
        </authorList>
    </citation>
    <scope>NUCLEOTIDE SEQUENCE [LARGE SCALE GENOMIC DNA]</scope>
</reference>
<dbReference type="Proteomes" id="UP001314205">
    <property type="component" value="Unassembled WGS sequence"/>
</dbReference>
<gene>
    <name evidence="2" type="ORF">PARMNEM_LOCUS17291</name>
</gene>